<evidence type="ECO:0000313" key="3">
    <source>
        <dbReference type="EMBL" id="KKR81908.1"/>
    </source>
</evidence>
<dbReference type="PANTHER" id="PTHR35333">
    <property type="entry name" value="BETA-LACTAMASE"/>
    <property type="match status" value="1"/>
</dbReference>
<organism evidence="3 4">
    <name type="scientific">Candidatus Daviesbacteria bacterium GW2011_GWA2_40_9</name>
    <dbReference type="NCBI Taxonomy" id="1618424"/>
    <lineage>
        <taxon>Bacteria</taxon>
        <taxon>Candidatus Daviesiibacteriota</taxon>
    </lineage>
</organism>
<dbReference type="GO" id="GO:0046677">
    <property type="term" value="P:response to antibiotic"/>
    <property type="evidence" value="ECO:0007669"/>
    <property type="project" value="InterPro"/>
</dbReference>
<accession>A0A0G0TYF4</accession>
<comment type="caution">
    <text evidence="3">The sequence shown here is derived from an EMBL/GenBank/DDBJ whole genome shotgun (WGS) entry which is preliminary data.</text>
</comment>
<dbReference type="Proteomes" id="UP000034601">
    <property type="component" value="Unassembled WGS sequence"/>
</dbReference>
<protein>
    <recommendedName>
        <fullName evidence="2">Beta-lactamase class A catalytic domain-containing protein</fullName>
    </recommendedName>
</protein>
<dbReference type="PANTHER" id="PTHR35333:SF3">
    <property type="entry name" value="BETA-LACTAMASE-TYPE TRANSPEPTIDASE FOLD CONTAINING PROTEIN"/>
    <property type="match status" value="1"/>
</dbReference>
<dbReference type="EMBL" id="LCAB01000021">
    <property type="protein sequence ID" value="KKR81908.1"/>
    <property type="molecule type" value="Genomic_DNA"/>
</dbReference>
<gene>
    <name evidence="3" type="ORF">UU29_C0021G0003</name>
</gene>
<dbReference type="GO" id="GO:0008800">
    <property type="term" value="F:beta-lactamase activity"/>
    <property type="evidence" value="ECO:0007669"/>
    <property type="project" value="InterPro"/>
</dbReference>
<dbReference type="InterPro" id="IPR000871">
    <property type="entry name" value="Beta-lactam_class-A"/>
</dbReference>
<keyword evidence="1" id="KW-1133">Transmembrane helix</keyword>
<evidence type="ECO:0000313" key="4">
    <source>
        <dbReference type="Proteomes" id="UP000034601"/>
    </source>
</evidence>
<evidence type="ECO:0000256" key="1">
    <source>
        <dbReference type="SAM" id="Phobius"/>
    </source>
</evidence>
<name>A0A0G0TYF4_9BACT</name>
<dbReference type="AlphaFoldDB" id="A0A0G0TYF4"/>
<feature type="transmembrane region" description="Helical" evidence="1">
    <location>
        <begin position="12"/>
        <end position="30"/>
    </location>
</feature>
<keyword evidence="1" id="KW-0812">Transmembrane</keyword>
<dbReference type="InterPro" id="IPR012338">
    <property type="entry name" value="Beta-lactam/transpept-like"/>
</dbReference>
<keyword evidence="1" id="KW-0472">Membrane</keyword>
<reference evidence="3 4" key="1">
    <citation type="journal article" date="2015" name="Nature">
        <title>rRNA introns, odd ribosomes, and small enigmatic genomes across a large radiation of phyla.</title>
        <authorList>
            <person name="Brown C.T."/>
            <person name="Hug L.A."/>
            <person name="Thomas B.C."/>
            <person name="Sharon I."/>
            <person name="Castelle C.J."/>
            <person name="Singh A."/>
            <person name="Wilkins M.J."/>
            <person name="Williams K.H."/>
            <person name="Banfield J.F."/>
        </authorList>
    </citation>
    <scope>NUCLEOTIDE SEQUENCE [LARGE SCALE GENOMIC DNA]</scope>
</reference>
<proteinExistence type="predicted"/>
<dbReference type="SUPFAM" id="SSF56601">
    <property type="entry name" value="beta-lactamase/transpeptidase-like"/>
    <property type="match status" value="1"/>
</dbReference>
<sequence length="345" mass="38740">MSYRPRIRTKLGVYTILLIIILLIVARVTGKGPHTLEVNISKTYKFEFKGFDSFNIEEVEDNGDLARVVEKNLQGVEGTFGIYITSLDGQEKYGLNELETFPAASLYKLILMAAVLKEVQDGNLQMDQPIYGQKSHLTEALGSVDFGYKEAPENLSYTVEEALDRVARISDNFAAIMLSEKLLQLRVSRLEDNKLLVEMTKTLGMKNTVFDSDPIVTTPSDIGGYFRLLADGQVVSAKVSEQIVDLLSKAQINNRIPALLPSKEVLVVHKTGELARVRHDAGIVYFTTEEDNEASPEAQINQPKKGFIIVLMSKELKDENQGIEVEAQLTKDVYEYFRLEQRGRK</sequence>
<dbReference type="Gene3D" id="3.40.710.10">
    <property type="entry name" value="DD-peptidase/beta-lactamase superfamily"/>
    <property type="match status" value="1"/>
</dbReference>
<dbReference type="GO" id="GO:0030655">
    <property type="term" value="P:beta-lactam antibiotic catabolic process"/>
    <property type="evidence" value="ECO:0007669"/>
    <property type="project" value="InterPro"/>
</dbReference>
<dbReference type="InterPro" id="IPR045155">
    <property type="entry name" value="Beta-lactam_cat"/>
</dbReference>
<dbReference type="Pfam" id="PF13354">
    <property type="entry name" value="Beta-lactamase2"/>
    <property type="match status" value="1"/>
</dbReference>
<feature type="domain" description="Beta-lactamase class A catalytic" evidence="2">
    <location>
        <begin position="81"/>
        <end position="287"/>
    </location>
</feature>
<evidence type="ECO:0000259" key="2">
    <source>
        <dbReference type="Pfam" id="PF13354"/>
    </source>
</evidence>